<dbReference type="InterPro" id="IPR019141">
    <property type="entry name" value="DUF2045"/>
</dbReference>
<dbReference type="PANTHER" id="PTHR21477:SF12">
    <property type="entry name" value="PROTEIN PHLOEM PROTEIN 2-LIKE A10"/>
    <property type="match status" value="1"/>
</dbReference>
<evidence type="ECO:0008006" key="4">
    <source>
        <dbReference type="Google" id="ProtNLM"/>
    </source>
</evidence>
<keyword evidence="1" id="KW-0472">Membrane</keyword>
<dbReference type="PANTHER" id="PTHR21477">
    <property type="entry name" value="ZGC:172139"/>
    <property type="match status" value="1"/>
</dbReference>
<gene>
    <name evidence="2" type="ORF">Cgig2_009551</name>
</gene>
<dbReference type="OrthoDB" id="1641131at2759"/>
<proteinExistence type="predicted"/>
<evidence type="ECO:0000313" key="3">
    <source>
        <dbReference type="Proteomes" id="UP001153076"/>
    </source>
</evidence>
<protein>
    <recommendedName>
        <fullName evidence="4">Protein PHLOEM PROTEIN 2-LIKE A10</fullName>
    </recommendedName>
</protein>
<evidence type="ECO:0000256" key="1">
    <source>
        <dbReference type="SAM" id="Phobius"/>
    </source>
</evidence>
<keyword evidence="3" id="KW-1185">Reference proteome</keyword>
<keyword evidence="1" id="KW-0812">Transmembrane</keyword>
<name>A0A9Q1KBB7_9CARY</name>
<dbReference type="EMBL" id="JAKOGI010000208">
    <property type="protein sequence ID" value="KAJ8439727.1"/>
    <property type="molecule type" value="Genomic_DNA"/>
</dbReference>
<dbReference type="Proteomes" id="UP001153076">
    <property type="component" value="Unassembled WGS sequence"/>
</dbReference>
<keyword evidence="1" id="KW-1133">Transmembrane helix</keyword>
<organism evidence="2 3">
    <name type="scientific">Carnegiea gigantea</name>
    <dbReference type="NCBI Taxonomy" id="171969"/>
    <lineage>
        <taxon>Eukaryota</taxon>
        <taxon>Viridiplantae</taxon>
        <taxon>Streptophyta</taxon>
        <taxon>Embryophyta</taxon>
        <taxon>Tracheophyta</taxon>
        <taxon>Spermatophyta</taxon>
        <taxon>Magnoliopsida</taxon>
        <taxon>eudicotyledons</taxon>
        <taxon>Gunneridae</taxon>
        <taxon>Pentapetalae</taxon>
        <taxon>Caryophyllales</taxon>
        <taxon>Cactineae</taxon>
        <taxon>Cactaceae</taxon>
        <taxon>Cactoideae</taxon>
        <taxon>Echinocereeae</taxon>
        <taxon>Carnegiea</taxon>
    </lineage>
</organism>
<feature type="transmembrane region" description="Helical" evidence="1">
    <location>
        <begin position="20"/>
        <end position="37"/>
    </location>
</feature>
<comment type="caution">
    <text evidence="2">The sequence shown here is derived from an EMBL/GenBank/DDBJ whole genome shotgun (WGS) entry which is preliminary data.</text>
</comment>
<reference evidence="2" key="1">
    <citation type="submission" date="2022-04" db="EMBL/GenBank/DDBJ databases">
        <title>Carnegiea gigantea Genome sequencing and assembly v2.</title>
        <authorList>
            <person name="Copetti D."/>
            <person name="Sanderson M.J."/>
            <person name="Burquez A."/>
            <person name="Wojciechowski M.F."/>
        </authorList>
    </citation>
    <scope>NUCLEOTIDE SEQUENCE</scope>
    <source>
        <strain evidence="2">SGP5-SGP5p</strain>
        <tissue evidence="2">Aerial part</tissue>
    </source>
</reference>
<sequence length="439" mass="48195">MDLGLVNRGLDLTRRKRKWVFLLAAFGITGYSVYRVYNSPSVVRKRKKFYRLLSALVSIAESVSDSAETFGILSKDLREFLQSDSDDIPNSLKQISKIAQSEEFSDSVVRVTAALTRGVLRGYQAESREIGSGVESSSGFYDRFMDKLFSSAGSGFASVVIGSFARNLVLAFFSNGESDAQLNLGAKLNVEDSVSTNGSLPRWVDVMCDDRCRELIGGWIQMFVSTAVAVYLDRTVNINTYDEFFAGLTNPKHEKQVRDLLVSVCSGSIETLVKTSHQVLTSSNSDVMSESACSDVSSLVVTRSKSDVVSKTFYPPLNDVQNVISVNHNRHGRGIFFNIKEARRESSCESGQTGWISTVSSTLAVPSNRKFVLDVTGRVTFETVRSFLEVLLEKVFTGVKRSACAVNEATVDRGLQAVRYVTAKASVVAAICLSLCLHI</sequence>
<accession>A0A9Q1KBB7</accession>
<dbReference type="AlphaFoldDB" id="A0A9Q1KBB7"/>
<evidence type="ECO:0000313" key="2">
    <source>
        <dbReference type="EMBL" id="KAJ8439727.1"/>
    </source>
</evidence>